<dbReference type="PANTHER" id="PTHR28680:SF1">
    <property type="entry name" value="CENTROMERE PROTEIN X"/>
    <property type="match status" value="1"/>
</dbReference>
<dbReference type="GO" id="GO:0000712">
    <property type="term" value="P:resolution of meiotic recombination intermediates"/>
    <property type="evidence" value="ECO:0007669"/>
    <property type="project" value="TreeGrafter"/>
</dbReference>
<keyword evidence="6" id="KW-0539">Nucleus</keyword>
<dbReference type="GO" id="GO:0006281">
    <property type="term" value="P:DNA repair"/>
    <property type="evidence" value="ECO:0007669"/>
    <property type="project" value="UniProtKB-KW"/>
</dbReference>
<dbReference type="InterPro" id="IPR018552">
    <property type="entry name" value="CENP-X"/>
</dbReference>
<proteinExistence type="inferred from homology"/>
<dbReference type="PANTHER" id="PTHR28680">
    <property type="entry name" value="CENTROMERE PROTEIN X"/>
    <property type="match status" value="1"/>
</dbReference>
<name>A0A1Y1ZU67_9PLEO</name>
<evidence type="ECO:0000256" key="5">
    <source>
        <dbReference type="ARBA" id="ARBA00023204"/>
    </source>
</evidence>
<evidence type="ECO:0000256" key="2">
    <source>
        <dbReference type="ARBA" id="ARBA00009359"/>
    </source>
</evidence>
<dbReference type="GO" id="GO:0051382">
    <property type="term" value="P:kinetochore assembly"/>
    <property type="evidence" value="ECO:0007669"/>
    <property type="project" value="InterPro"/>
</dbReference>
<keyword evidence="5" id="KW-0234">DNA repair</keyword>
<keyword evidence="9" id="KW-1185">Reference proteome</keyword>
<dbReference type="CDD" id="cd22921">
    <property type="entry name" value="HFD_CENP-X"/>
    <property type="match status" value="1"/>
</dbReference>
<dbReference type="Proteomes" id="UP000193144">
    <property type="component" value="Unassembled WGS sequence"/>
</dbReference>
<dbReference type="GO" id="GO:0031297">
    <property type="term" value="P:replication fork processing"/>
    <property type="evidence" value="ECO:0007669"/>
    <property type="project" value="TreeGrafter"/>
</dbReference>
<dbReference type="AlphaFoldDB" id="A0A1Y1ZU67"/>
<dbReference type="Pfam" id="PF09415">
    <property type="entry name" value="CENP-X"/>
    <property type="match status" value="1"/>
</dbReference>
<comment type="similarity">
    <text evidence="2">Belongs to the CENP-X/MHF2 family.</text>
</comment>
<evidence type="ECO:0000256" key="7">
    <source>
        <dbReference type="SAM" id="MobiDB-lite"/>
    </source>
</evidence>
<comment type="subcellular location">
    <subcellularLocation>
        <location evidence="1">Nucleus</location>
    </subcellularLocation>
</comment>
<feature type="compositionally biased region" description="Acidic residues" evidence="7">
    <location>
        <begin position="103"/>
        <end position="115"/>
    </location>
</feature>
<dbReference type="STRING" id="1231657.A0A1Y1ZU67"/>
<keyword evidence="3" id="KW-0227">DNA damage</keyword>
<evidence type="ECO:0000256" key="4">
    <source>
        <dbReference type="ARBA" id="ARBA00023125"/>
    </source>
</evidence>
<accession>A0A1Y1ZU67</accession>
<evidence type="ECO:0000256" key="1">
    <source>
        <dbReference type="ARBA" id="ARBA00004123"/>
    </source>
</evidence>
<feature type="region of interest" description="Disordered" evidence="7">
    <location>
        <begin position="27"/>
        <end position="148"/>
    </location>
</feature>
<feature type="compositionally biased region" description="Acidic residues" evidence="7">
    <location>
        <begin position="123"/>
        <end position="133"/>
    </location>
</feature>
<reference evidence="8 9" key="1">
    <citation type="submission" date="2016-07" db="EMBL/GenBank/DDBJ databases">
        <title>Pervasive Adenine N6-methylation of Active Genes in Fungi.</title>
        <authorList>
            <consortium name="DOE Joint Genome Institute"/>
            <person name="Mondo S.J."/>
            <person name="Dannebaum R.O."/>
            <person name="Kuo R.C."/>
            <person name="Labutti K."/>
            <person name="Haridas S."/>
            <person name="Kuo A."/>
            <person name="Salamov A."/>
            <person name="Ahrendt S.R."/>
            <person name="Lipzen A."/>
            <person name="Sullivan W."/>
            <person name="Andreopoulos W.B."/>
            <person name="Clum A."/>
            <person name="Lindquist E."/>
            <person name="Daum C."/>
            <person name="Ramamoorthy G.K."/>
            <person name="Gryganskyi A."/>
            <person name="Culley D."/>
            <person name="Magnuson J.K."/>
            <person name="James T.Y."/>
            <person name="O'Malley M.A."/>
            <person name="Stajich J.E."/>
            <person name="Spatafora J.W."/>
            <person name="Visel A."/>
            <person name="Grigoriev I.V."/>
        </authorList>
    </citation>
    <scope>NUCLEOTIDE SEQUENCE [LARGE SCALE GENOMIC DNA]</scope>
    <source>
        <strain evidence="8 9">CBS 115471</strain>
    </source>
</reference>
<dbReference type="Gene3D" id="6.10.130.30">
    <property type="match status" value="1"/>
</dbReference>
<gene>
    <name evidence="8" type="ORF">BCR34DRAFT_251243</name>
</gene>
<keyword evidence="4" id="KW-0238">DNA-binding</keyword>
<sequence>MGNCWRGVLDLDHVTACLQHRHTRSTIPTPRSYIMPPRVAKPVQRKGPAFKPPRPIKSPAQTANTTTTNRASGANAARSAPANKKPTAARPKAQPATTIISSGDEDEGESEDEDILSLSDRDEPMDDASDEEEQRALPPPDMPRRDPITPGLLALLLQQGFDDPKIGIQRGAMLLVEEYMRLFVKEAVARARYERNVAKKSGVTDGFLQVEDLEKLTPQLVLDF</sequence>
<evidence type="ECO:0000256" key="3">
    <source>
        <dbReference type="ARBA" id="ARBA00022763"/>
    </source>
</evidence>
<evidence type="ECO:0000313" key="9">
    <source>
        <dbReference type="Proteomes" id="UP000193144"/>
    </source>
</evidence>
<comment type="caution">
    <text evidence="8">The sequence shown here is derived from an EMBL/GenBank/DDBJ whole genome shotgun (WGS) entry which is preliminary data.</text>
</comment>
<dbReference type="OrthoDB" id="2500381at2759"/>
<evidence type="ECO:0000313" key="8">
    <source>
        <dbReference type="EMBL" id="ORY13796.1"/>
    </source>
</evidence>
<dbReference type="EMBL" id="MCFA01000038">
    <property type="protein sequence ID" value="ORY13796.1"/>
    <property type="molecule type" value="Genomic_DNA"/>
</dbReference>
<evidence type="ECO:0000256" key="6">
    <source>
        <dbReference type="ARBA" id="ARBA00023242"/>
    </source>
</evidence>
<feature type="compositionally biased region" description="Low complexity" evidence="7">
    <location>
        <begin position="59"/>
        <end position="83"/>
    </location>
</feature>
<protein>
    <submittedName>
        <fullName evidence="8">CENP-S associating centromere protein X-domain-containing protein</fullName>
    </submittedName>
</protein>
<organism evidence="8 9">
    <name type="scientific">Clohesyomyces aquaticus</name>
    <dbReference type="NCBI Taxonomy" id="1231657"/>
    <lineage>
        <taxon>Eukaryota</taxon>
        <taxon>Fungi</taxon>
        <taxon>Dikarya</taxon>
        <taxon>Ascomycota</taxon>
        <taxon>Pezizomycotina</taxon>
        <taxon>Dothideomycetes</taxon>
        <taxon>Pleosporomycetidae</taxon>
        <taxon>Pleosporales</taxon>
        <taxon>Lindgomycetaceae</taxon>
        <taxon>Clohesyomyces</taxon>
    </lineage>
</organism>
<dbReference type="GO" id="GO:0003677">
    <property type="term" value="F:DNA binding"/>
    <property type="evidence" value="ECO:0007669"/>
    <property type="project" value="UniProtKB-KW"/>
</dbReference>
<dbReference type="GO" id="GO:0071821">
    <property type="term" value="C:FANCM-MHF complex"/>
    <property type="evidence" value="ECO:0007669"/>
    <property type="project" value="TreeGrafter"/>
</dbReference>